<dbReference type="HAMAP" id="MF_00051">
    <property type="entry name" value="SHMT"/>
    <property type="match status" value="1"/>
</dbReference>
<evidence type="ECO:0000256" key="3">
    <source>
        <dbReference type="ARBA" id="ARBA00006376"/>
    </source>
</evidence>
<dbReference type="GO" id="GO:0035999">
    <property type="term" value="P:tetrahydrofolate interconversion"/>
    <property type="evidence" value="ECO:0007669"/>
    <property type="project" value="UniProtKB-UniRule"/>
</dbReference>
<evidence type="ECO:0000313" key="13">
    <source>
        <dbReference type="Proteomes" id="UP000515312"/>
    </source>
</evidence>
<dbReference type="GO" id="GO:0032259">
    <property type="term" value="P:methylation"/>
    <property type="evidence" value="ECO:0007669"/>
    <property type="project" value="UniProtKB-KW"/>
</dbReference>
<comment type="caution">
    <text evidence="9">Lacks conserved residue(s) required for the propagation of feature annotation.</text>
</comment>
<dbReference type="FunFam" id="3.40.640.10:FF:000001">
    <property type="entry name" value="Serine hydroxymethyltransferase"/>
    <property type="match status" value="1"/>
</dbReference>
<accession>A0A7G8BRA4</accession>
<comment type="subunit">
    <text evidence="4 9">Homodimer.</text>
</comment>
<evidence type="ECO:0000256" key="1">
    <source>
        <dbReference type="ARBA" id="ARBA00001933"/>
    </source>
</evidence>
<keyword evidence="5 9" id="KW-0963">Cytoplasm</keyword>
<dbReference type="UniPathway" id="UPA00288">
    <property type="reaction ID" value="UER01023"/>
</dbReference>
<sequence>MSLPLSQADPEIATAVENELRRQHEGLEMIASENFVSEAVLEAAGTVFTNKYAEGYPGRRYYGGCEFTDVVENLARDRAKQLFGAEHANVQPHSGSQANAGAYMAVLNPGDTILGLDLAHGGHLTHGHKLNFSGKLYKVVSYGVRKDTEVIDYDELEATAEREKPKVIIGGGSAYPRIFDFARMREIADKVNALLIVDMAHFAGLVAGGAHPSPVPHAHIVTSTTHKTLRGPRSGLILSQQQFAAAIDKAVFPGQQGGPLVHIMAAKAVAFREALQPEFKQYAAQIVANARVLAETLQAEGFRVISGGTDTHLMLVDVFAKGMLGSEAEAALGDAGITVNKNAIPYDTNPPLKPSGIRIGTPALTTRGMKEQEMRIIGKWISEALSERTNPQALARIRGQVLELAEHFPLYGWLRHPVPVA</sequence>
<keyword evidence="12" id="KW-0489">Methyltransferase</keyword>
<comment type="function">
    <text evidence="9">Catalyzes the reversible interconversion of serine and glycine with tetrahydrofolate (THF) serving as the one-carbon carrier. This reaction serves as the major source of one-carbon groups required for the biosynthesis of purines, thymidylate, methionine, and other important biomolecules. Also exhibits THF-independent aldolase activity toward beta-hydroxyamino acids, producing glycine and aldehydes, via a retro-aldol mechanism.</text>
</comment>
<feature type="site" description="Plays an important role in substrate specificity" evidence="9">
    <location>
        <position position="226"/>
    </location>
</feature>
<keyword evidence="6 9" id="KW-0554">One-carbon metabolism</keyword>
<comment type="similarity">
    <text evidence="3 9">Belongs to the SHMT family.</text>
</comment>
<protein>
    <recommendedName>
        <fullName evidence="9">Serine hydroxymethyltransferase</fullName>
        <shortName evidence="9">SHMT</shortName>
        <shortName evidence="9">Serine methylase</shortName>
        <ecNumber evidence="9">2.1.2.1</ecNumber>
    </recommendedName>
</protein>
<comment type="cofactor">
    <cofactor evidence="1 9 10">
        <name>pyridoxal 5'-phosphate</name>
        <dbReference type="ChEBI" id="CHEBI:597326"/>
    </cofactor>
</comment>
<dbReference type="EC" id="2.1.2.1" evidence="9"/>
<keyword evidence="9" id="KW-0028">Amino-acid biosynthesis</keyword>
<dbReference type="PIRSF" id="PIRSF000412">
    <property type="entry name" value="SHMT"/>
    <property type="match status" value="1"/>
</dbReference>
<evidence type="ECO:0000256" key="2">
    <source>
        <dbReference type="ARBA" id="ARBA00004496"/>
    </source>
</evidence>
<dbReference type="GO" id="GO:0008168">
    <property type="term" value="F:methyltransferase activity"/>
    <property type="evidence" value="ECO:0007669"/>
    <property type="project" value="UniProtKB-KW"/>
</dbReference>
<dbReference type="GO" id="GO:0030170">
    <property type="term" value="F:pyridoxal phosphate binding"/>
    <property type="evidence" value="ECO:0007669"/>
    <property type="project" value="UniProtKB-UniRule"/>
</dbReference>
<dbReference type="InterPro" id="IPR015424">
    <property type="entry name" value="PyrdxlP-dep_Trfase"/>
</dbReference>
<dbReference type="InterPro" id="IPR049943">
    <property type="entry name" value="Ser_HO-MeTrfase-like"/>
</dbReference>
<dbReference type="NCBIfam" id="NF000586">
    <property type="entry name" value="PRK00011.1"/>
    <property type="match status" value="1"/>
</dbReference>
<dbReference type="PANTHER" id="PTHR11680:SF35">
    <property type="entry name" value="SERINE HYDROXYMETHYLTRANSFERASE 1"/>
    <property type="match status" value="1"/>
</dbReference>
<dbReference type="InterPro" id="IPR001085">
    <property type="entry name" value="Ser_HO-MeTrfase"/>
</dbReference>
<dbReference type="UniPathway" id="UPA00193"/>
<feature type="binding site" evidence="9">
    <location>
        <position position="118"/>
    </location>
    <ligand>
        <name>(6S)-5,6,7,8-tetrahydrofolate</name>
        <dbReference type="ChEBI" id="CHEBI:57453"/>
    </ligand>
</feature>
<dbReference type="InterPro" id="IPR015421">
    <property type="entry name" value="PyrdxlP-dep_Trfase_major"/>
</dbReference>
<dbReference type="GO" id="GO:0005829">
    <property type="term" value="C:cytosol"/>
    <property type="evidence" value="ECO:0007669"/>
    <property type="project" value="TreeGrafter"/>
</dbReference>
<evidence type="ECO:0000256" key="7">
    <source>
        <dbReference type="ARBA" id="ARBA00022679"/>
    </source>
</evidence>
<dbReference type="EMBL" id="CP060394">
    <property type="protein sequence ID" value="QNI35074.1"/>
    <property type="molecule type" value="Genomic_DNA"/>
</dbReference>
<dbReference type="InterPro" id="IPR039429">
    <property type="entry name" value="SHMT-like_dom"/>
</dbReference>
<organism evidence="12 13">
    <name type="scientific">Alloacidobacterium dinghuense</name>
    <dbReference type="NCBI Taxonomy" id="2763107"/>
    <lineage>
        <taxon>Bacteria</taxon>
        <taxon>Pseudomonadati</taxon>
        <taxon>Acidobacteriota</taxon>
        <taxon>Terriglobia</taxon>
        <taxon>Terriglobales</taxon>
        <taxon>Acidobacteriaceae</taxon>
        <taxon>Alloacidobacterium</taxon>
    </lineage>
</organism>
<dbReference type="GO" id="GO:0019264">
    <property type="term" value="P:glycine biosynthetic process from serine"/>
    <property type="evidence" value="ECO:0007669"/>
    <property type="project" value="UniProtKB-UniRule"/>
</dbReference>
<evidence type="ECO:0000256" key="8">
    <source>
        <dbReference type="ARBA" id="ARBA00022898"/>
    </source>
</evidence>
<feature type="domain" description="Serine hydroxymethyltransferase-like" evidence="11">
    <location>
        <begin position="5"/>
        <end position="381"/>
    </location>
</feature>
<feature type="binding site" evidence="9">
    <location>
        <begin position="122"/>
        <end position="124"/>
    </location>
    <ligand>
        <name>(6S)-5,6,7,8-tetrahydrofolate</name>
        <dbReference type="ChEBI" id="CHEBI:57453"/>
    </ligand>
</feature>
<evidence type="ECO:0000256" key="6">
    <source>
        <dbReference type="ARBA" id="ARBA00022563"/>
    </source>
</evidence>
<dbReference type="KEGG" id="adin:H7849_19405"/>
<evidence type="ECO:0000256" key="5">
    <source>
        <dbReference type="ARBA" id="ARBA00022490"/>
    </source>
</evidence>
<gene>
    <name evidence="9" type="primary">glyA</name>
    <name evidence="12" type="ORF">H7849_19405</name>
</gene>
<dbReference type="Proteomes" id="UP000515312">
    <property type="component" value="Chromosome"/>
</dbReference>
<evidence type="ECO:0000256" key="4">
    <source>
        <dbReference type="ARBA" id="ARBA00011738"/>
    </source>
</evidence>
<name>A0A7G8BRA4_9BACT</name>
<dbReference type="InterPro" id="IPR015422">
    <property type="entry name" value="PyrdxlP-dep_Trfase_small"/>
</dbReference>
<feature type="modified residue" description="N6-(pyridoxal phosphate)lysine" evidence="9 10">
    <location>
        <position position="227"/>
    </location>
</feature>
<dbReference type="PANTHER" id="PTHR11680">
    <property type="entry name" value="SERINE HYDROXYMETHYLTRANSFERASE"/>
    <property type="match status" value="1"/>
</dbReference>
<evidence type="ECO:0000259" key="11">
    <source>
        <dbReference type="Pfam" id="PF00464"/>
    </source>
</evidence>
<proteinExistence type="inferred from homology"/>
<comment type="catalytic activity">
    <reaction evidence="9">
        <text>(6R)-5,10-methylene-5,6,7,8-tetrahydrofolate + glycine + H2O = (6S)-5,6,7,8-tetrahydrofolate + L-serine</text>
        <dbReference type="Rhea" id="RHEA:15481"/>
        <dbReference type="ChEBI" id="CHEBI:15377"/>
        <dbReference type="ChEBI" id="CHEBI:15636"/>
        <dbReference type="ChEBI" id="CHEBI:33384"/>
        <dbReference type="ChEBI" id="CHEBI:57305"/>
        <dbReference type="ChEBI" id="CHEBI:57453"/>
        <dbReference type="EC" id="2.1.2.1"/>
    </reaction>
</comment>
<evidence type="ECO:0000256" key="10">
    <source>
        <dbReference type="PIRSR" id="PIRSR000412-50"/>
    </source>
</evidence>
<keyword evidence="13" id="KW-1185">Reference proteome</keyword>
<keyword evidence="8 9" id="KW-0663">Pyridoxal phosphate</keyword>
<dbReference type="AlphaFoldDB" id="A0A7G8BRA4"/>
<dbReference type="SUPFAM" id="SSF53383">
    <property type="entry name" value="PLP-dependent transferases"/>
    <property type="match status" value="1"/>
</dbReference>
<dbReference type="CDD" id="cd00378">
    <property type="entry name" value="SHMT"/>
    <property type="match status" value="1"/>
</dbReference>
<dbReference type="Gene3D" id="3.90.1150.10">
    <property type="entry name" value="Aspartate Aminotransferase, domain 1"/>
    <property type="match status" value="1"/>
</dbReference>
<dbReference type="GO" id="GO:0004372">
    <property type="term" value="F:glycine hydroxymethyltransferase activity"/>
    <property type="evidence" value="ECO:0007669"/>
    <property type="project" value="UniProtKB-UniRule"/>
</dbReference>
<evidence type="ECO:0000313" key="12">
    <source>
        <dbReference type="EMBL" id="QNI35074.1"/>
    </source>
</evidence>
<evidence type="ECO:0000256" key="9">
    <source>
        <dbReference type="HAMAP-Rule" id="MF_00051"/>
    </source>
</evidence>
<dbReference type="Pfam" id="PF00464">
    <property type="entry name" value="SHMT"/>
    <property type="match status" value="1"/>
</dbReference>
<reference evidence="12 13" key="1">
    <citation type="submission" date="2020-08" db="EMBL/GenBank/DDBJ databases">
        <title>Edaphobacter telluris sp. nov. and Acidobacterium dinghuensis sp. nov., two acidobacteria isolated from forest soil.</title>
        <authorList>
            <person name="Fu J."/>
            <person name="Qiu L."/>
        </authorList>
    </citation>
    <scope>NUCLEOTIDE SEQUENCE [LARGE SCALE GENOMIC DNA]</scope>
    <source>
        <strain evidence="12">4Y35</strain>
    </source>
</reference>
<dbReference type="InterPro" id="IPR019798">
    <property type="entry name" value="Ser_HO-MeTrfase_PLP_BS"/>
</dbReference>
<comment type="pathway">
    <text evidence="9">One-carbon metabolism; tetrahydrofolate interconversion.</text>
</comment>
<keyword evidence="7 9" id="KW-0808">Transferase</keyword>
<dbReference type="PROSITE" id="PS00096">
    <property type="entry name" value="SHMT"/>
    <property type="match status" value="1"/>
</dbReference>
<comment type="subcellular location">
    <subcellularLocation>
        <location evidence="2 9">Cytoplasm</location>
    </subcellularLocation>
</comment>
<comment type="pathway">
    <text evidence="9">Amino-acid biosynthesis; glycine biosynthesis; glycine from L-serine: step 1/1.</text>
</comment>
<dbReference type="Gene3D" id="3.40.640.10">
    <property type="entry name" value="Type I PLP-dependent aspartate aminotransferase-like (Major domain)"/>
    <property type="match status" value="1"/>
</dbReference>